<name>A0AAN7H433_9PEZI</name>
<dbReference type="AlphaFoldDB" id="A0AAN7H433"/>
<accession>A0AAN7H433</accession>
<keyword evidence="2" id="KW-1185">Reference proteome</keyword>
<protein>
    <submittedName>
        <fullName evidence="1">Uncharacterized protein</fullName>
    </submittedName>
</protein>
<sequence length="162" mass="18045">MSARATRLTSKALRAAKSAAAQIPTSAVLATAPIRLFEDAAAWETWLEVNHTDTKGLWLKISKKNSAILCISYEEVLDTALCCGWIDGQKKSHDVGHFLQRSTPRRLTAEGIQFMRDLATSRVPQRRSALWCPAAGIQEKEMTFFGQLQSPSKHTSIWRTTT</sequence>
<comment type="caution">
    <text evidence="1">The sequence shown here is derived from an EMBL/GenBank/DDBJ whole genome shotgun (WGS) entry which is preliminary data.</text>
</comment>
<organism evidence="1 2">
    <name type="scientific">Achaetomium macrosporum</name>
    <dbReference type="NCBI Taxonomy" id="79813"/>
    <lineage>
        <taxon>Eukaryota</taxon>
        <taxon>Fungi</taxon>
        <taxon>Dikarya</taxon>
        <taxon>Ascomycota</taxon>
        <taxon>Pezizomycotina</taxon>
        <taxon>Sordariomycetes</taxon>
        <taxon>Sordariomycetidae</taxon>
        <taxon>Sordariales</taxon>
        <taxon>Chaetomiaceae</taxon>
        <taxon>Achaetomium</taxon>
    </lineage>
</organism>
<evidence type="ECO:0000313" key="2">
    <source>
        <dbReference type="Proteomes" id="UP001303760"/>
    </source>
</evidence>
<dbReference type="Proteomes" id="UP001303760">
    <property type="component" value="Unassembled WGS sequence"/>
</dbReference>
<reference evidence="1" key="2">
    <citation type="submission" date="2023-05" db="EMBL/GenBank/DDBJ databases">
        <authorList>
            <consortium name="Lawrence Berkeley National Laboratory"/>
            <person name="Steindorff A."/>
            <person name="Hensen N."/>
            <person name="Bonometti L."/>
            <person name="Westerberg I."/>
            <person name="Brannstrom I.O."/>
            <person name="Guillou S."/>
            <person name="Cros-Aarteil S."/>
            <person name="Calhoun S."/>
            <person name="Haridas S."/>
            <person name="Kuo A."/>
            <person name="Mondo S."/>
            <person name="Pangilinan J."/>
            <person name="Riley R."/>
            <person name="Labutti K."/>
            <person name="Andreopoulos B."/>
            <person name="Lipzen A."/>
            <person name="Chen C."/>
            <person name="Yanf M."/>
            <person name="Daum C."/>
            <person name="Ng V."/>
            <person name="Clum A."/>
            <person name="Ohm R."/>
            <person name="Martin F."/>
            <person name="Silar P."/>
            <person name="Natvig D."/>
            <person name="Lalanne C."/>
            <person name="Gautier V."/>
            <person name="Ament-Velasquez S.L."/>
            <person name="Kruys A."/>
            <person name="Hutchinson M.I."/>
            <person name="Powell A.J."/>
            <person name="Barry K."/>
            <person name="Miller A.N."/>
            <person name="Grigoriev I.V."/>
            <person name="Debuchy R."/>
            <person name="Gladieux P."/>
            <person name="Thoren M.H."/>
            <person name="Johannesson H."/>
        </authorList>
    </citation>
    <scope>NUCLEOTIDE SEQUENCE</scope>
    <source>
        <strain evidence="1">CBS 532.94</strain>
    </source>
</reference>
<dbReference type="EMBL" id="MU860439">
    <property type="protein sequence ID" value="KAK4233971.1"/>
    <property type="molecule type" value="Genomic_DNA"/>
</dbReference>
<proteinExistence type="predicted"/>
<reference evidence="1" key="1">
    <citation type="journal article" date="2023" name="Mol. Phylogenet. Evol.">
        <title>Genome-scale phylogeny and comparative genomics of the fungal order Sordariales.</title>
        <authorList>
            <person name="Hensen N."/>
            <person name="Bonometti L."/>
            <person name="Westerberg I."/>
            <person name="Brannstrom I.O."/>
            <person name="Guillou S."/>
            <person name="Cros-Aarteil S."/>
            <person name="Calhoun S."/>
            <person name="Haridas S."/>
            <person name="Kuo A."/>
            <person name="Mondo S."/>
            <person name="Pangilinan J."/>
            <person name="Riley R."/>
            <person name="LaButti K."/>
            <person name="Andreopoulos B."/>
            <person name="Lipzen A."/>
            <person name="Chen C."/>
            <person name="Yan M."/>
            <person name="Daum C."/>
            <person name="Ng V."/>
            <person name="Clum A."/>
            <person name="Steindorff A."/>
            <person name="Ohm R.A."/>
            <person name="Martin F."/>
            <person name="Silar P."/>
            <person name="Natvig D.O."/>
            <person name="Lalanne C."/>
            <person name="Gautier V."/>
            <person name="Ament-Velasquez S.L."/>
            <person name="Kruys A."/>
            <person name="Hutchinson M.I."/>
            <person name="Powell A.J."/>
            <person name="Barry K."/>
            <person name="Miller A.N."/>
            <person name="Grigoriev I.V."/>
            <person name="Debuchy R."/>
            <person name="Gladieux P."/>
            <person name="Hiltunen Thoren M."/>
            <person name="Johannesson H."/>
        </authorList>
    </citation>
    <scope>NUCLEOTIDE SEQUENCE</scope>
    <source>
        <strain evidence="1">CBS 532.94</strain>
    </source>
</reference>
<evidence type="ECO:0000313" key="1">
    <source>
        <dbReference type="EMBL" id="KAK4233971.1"/>
    </source>
</evidence>
<gene>
    <name evidence="1" type="ORF">C8A03DRAFT_47602</name>
</gene>